<evidence type="ECO:0000259" key="1">
    <source>
        <dbReference type="Pfam" id="PF19289"/>
    </source>
</evidence>
<dbReference type="GO" id="GO:0006508">
    <property type="term" value="P:proteolysis"/>
    <property type="evidence" value="ECO:0007669"/>
    <property type="project" value="InterPro"/>
</dbReference>
<proteinExistence type="predicted"/>
<reference evidence="2" key="1">
    <citation type="submission" date="2018-05" db="EMBL/GenBank/DDBJ databases">
        <authorList>
            <person name="Lanie J.A."/>
            <person name="Ng W.-L."/>
            <person name="Kazmierczak K.M."/>
            <person name="Andrzejewski T.M."/>
            <person name="Davidsen T.M."/>
            <person name="Wayne K.J."/>
            <person name="Tettelin H."/>
            <person name="Glass J.I."/>
            <person name="Rusch D."/>
            <person name="Podicherti R."/>
            <person name="Tsui H.-C.T."/>
            <person name="Winkler M.E."/>
        </authorList>
    </citation>
    <scope>NUCLEOTIDE SEQUENCE</scope>
</reference>
<protein>
    <recommendedName>
        <fullName evidence="1">Metalloprotease TldD/E C-terminal domain-containing protein</fullName>
    </recommendedName>
</protein>
<accession>A0A381X5G4</accession>
<feature type="domain" description="Metalloprotease TldD/E C-terminal" evidence="1">
    <location>
        <begin position="215"/>
        <end position="438"/>
    </location>
</feature>
<dbReference type="Pfam" id="PF19289">
    <property type="entry name" value="PmbA_TldD_3rd"/>
    <property type="match status" value="1"/>
</dbReference>
<dbReference type="InterPro" id="IPR036059">
    <property type="entry name" value="TldD/PmbA_sf"/>
</dbReference>
<dbReference type="GO" id="GO:0008237">
    <property type="term" value="F:metallopeptidase activity"/>
    <property type="evidence" value="ECO:0007669"/>
    <property type="project" value="InterPro"/>
</dbReference>
<dbReference type="InterPro" id="IPR045569">
    <property type="entry name" value="Metalloprtase-TldD/E_C"/>
</dbReference>
<gene>
    <name evidence="2" type="ORF">METZ01_LOCUS112734</name>
</gene>
<dbReference type="PANTHER" id="PTHR43666">
    <property type="entry name" value="TLDD PROTEIN"/>
    <property type="match status" value="1"/>
</dbReference>
<dbReference type="SUPFAM" id="SSF111283">
    <property type="entry name" value="Putative modulator of DNA gyrase, PmbA/TldD"/>
    <property type="match status" value="1"/>
</dbReference>
<dbReference type="PANTHER" id="PTHR43666:SF1">
    <property type="entry name" value="CONSERVED PROTEIN"/>
    <property type="match status" value="1"/>
</dbReference>
<evidence type="ECO:0000313" key="2">
    <source>
        <dbReference type="EMBL" id="SVA59880.1"/>
    </source>
</evidence>
<dbReference type="EMBL" id="UINC01013955">
    <property type="protein sequence ID" value="SVA59880.1"/>
    <property type="molecule type" value="Genomic_DNA"/>
</dbReference>
<sequence>MEKIFDQICEVLFSKLQNGEYLTVNFGGEKSQFIRVNSAKVRQTGLIDDADLSLELIHNNRVCHCSITVHEPFEVMKDDAMEELERMRVEVVQLPEDPFIVLPENAGSTREVKSANGLPQVNAVDALLPAMDGVDLVGIWASGQIFRGNANSAGQKHWFETETFSLDYSIVTPDHKMVKGTYAGTDWDQAAYEANIADSRKKLEVMNRTKKKLDPGEYRTWFAPAAVSDFIDMFSWNGISEASVQQGNSALGKMRSEGQKLSPLFHLAEDFRSGLVPRFNGRGEVAPDFLPLVDSGELANTLVSSRTAKEYKKKSNFASDGEYMRSPVMNTGSLEEKDVLKELGTGLYLSNLHYLNWSDNTGARITGLTRYACFWVENGEIQAPIETMRFDDTIYRFFGTELEAVGKEKVYLPNVLTYDGRELGGCSCPGILVKSFALTL</sequence>
<name>A0A381X5G4_9ZZZZ</name>
<dbReference type="AlphaFoldDB" id="A0A381X5G4"/>
<organism evidence="2">
    <name type="scientific">marine metagenome</name>
    <dbReference type="NCBI Taxonomy" id="408172"/>
    <lineage>
        <taxon>unclassified sequences</taxon>
        <taxon>metagenomes</taxon>
        <taxon>ecological metagenomes</taxon>
    </lineage>
</organism>